<dbReference type="EMBL" id="JACCFW010000001">
    <property type="protein sequence ID" value="NYJ74280.1"/>
    <property type="molecule type" value="Genomic_DNA"/>
</dbReference>
<gene>
    <name evidence="1" type="ORF">HNR15_001243</name>
</gene>
<protein>
    <submittedName>
        <fullName evidence="1">Uncharacterized protein</fullName>
    </submittedName>
</protein>
<evidence type="ECO:0000313" key="2">
    <source>
        <dbReference type="Proteomes" id="UP000571817"/>
    </source>
</evidence>
<organism evidence="1 2">
    <name type="scientific">Allobranchiibius huperziae</name>
    <dbReference type="NCBI Taxonomy" id="1874116"/>
    <lineage>
        <taxon>Bacteria</taxon>
        <taxon>Bacillati</taxon>
        <taxon>Actinomycetota</taxon>
        <taxon>Actinomycetes</taxon>
        <taxon>Micrococcales</taxon>
        <taxon>Dermacoccaceae</taxon>
        <taxon>Allobranchiibius</taxon>
    </lineage>
</organism>
<dbReference type="Proteomes" id="UP000571817">
    <property type="component" value="Unassembled WGS sequence"/>
</dbReference>
<reference evidence="1 2" key="1">
    <citation type="submission" date="2020-07" db="EMBL/GenBank/DDBJ databases">
        <title>Sequencing the genomes of 1000 actinobacteria strains.</title>
        <authorList>
            <person name="Klenk H.-P."/>
        </authorList>
    </citation>
    <scope>NUCLEOTIDE SEQUENCE [LARGE SCALE GENOMIC DNA]</scope>
    <source>
        <strain evidence="1 2">DSM 29531</strain>
    </source>
</reference>
<evidence type="ECO:0000313" key="1">
    <source>
        <dbReference type="EMBL" id="NYJ74280.1"/>
    </source>
</evidence>
<keyword evidence="2" id="KW-1185">Reference proteome</keyword>
<comment type="caution">
    <text evidence="1">The sequence shown here is derived from an EMBL/GenBank/DDBJ whole genome shotgun (WGS) entry which is preliminary data.</text>
</comment>
<dbReference type="RefSeq" id="WP_179480031.1">
    <property type="nucleotide sequence ID" value="NZ_JACCFW010000001.1"/>
</dbReference>
<accession>A0A853DHR1</accession>
<name>A0A853DHR1_9MICO</name>
<dbReference type="AlphaFoldDB" id="A0A853DHR1"/>
<proteinExistence type="predicted"/>
<sequence length="177" mass="19843">MFGSGERLGPRRGPKLPDDVRDALDLARGERVLTFARDDNTGAQVVATTYRFVVATADTVVMQRDWYDVDAGQWDPDTWTLTVTWVDGRHAGQYTFRGQDTRLPETFHERVQASVVLASPLDLPGPRRSGRVVIRKDLRDGRLFEQTVLGRQTPADDPAVLARIDQLTAQLRDQVGL</sequence>